<feature type="region of interest" description="Disordered" evidence="1">
    <location>
        <begin position="1"/>
        <end position="80"/>
    </location>
</feature>
<dbReference type="Proteomes" id="UP000250235">
    <property type="component" value="Unassembled WGS sequence"/>
</dbReference>
<reference evidence="2 3" key="1">
    <citation type="journal article" date="2015" name="Proc. Natl. Acad. Sci. U.S.A.">
        <title>The resurrection genome of Boea hygrometrica: A blueprint for survival of dehydration.</title>
        <authorList>
            <person name="Xiao L."/>
            <person name="Yang G."/>
            <person name="Zhang L."/>
            <person name="Yang X."/>
            <person name="Zhao S."/>
            <person name="Ji Z."/>
            <person name="Zhou Q."/>
            <person name="Hu M."/>
            <person name="Wang Y."/>
            <person name="Chen M."/>
            <person name="Xu Y."/>
            <person name="Jin H."/>
            <person name="Xiao X."/>
            <person name="Hu G."/>
            <person name="Bao F."/>
            <person name="Hu Y."/>
            <person name="Wan P."/>
            <person name="Li L."/>
            <person name="Deng X."/>
            <person name="Kuang T."/>
            <person name="Xiang C."/>
            <person name="Zhu J.K."/>
            <person name="Oliver M.J."/>
            <person name="He Y."/>
        </authorList>
    </citation>
    <scope>NUCLEOTIDE SEQUENCE [LARGE SCALE GENOMIC DNA]</scope>
    <source>
        <strain evidence="3">cv. XS01</strain>
    </source>
</reference>
<keyword evidence="3" id="KW-1185">Reference proteome</keyword>
<accession>A0A2Z7A619</accession>
<evidence type="ECO:0000256" key="1">
    <source>
        <dbReference type="SAM" id="MobiDB-lite"/>
    </source>
</evidence>
<gene>
    <name evidence="2" type="ORF">F511_12378</name>
</gene>
<feature type="compositionally biased region" description="Basic and acidic residues" evidence="1">
    <location>
        <begin position="71"/>
        <end position="80"/>
    </location>
</feature>
<sequence length="80" mass="8836">MGRKKPDEGGANTKAKPSGKERLSVSAMLATMDSYTDDIDLPSSKVEDDEEQLELNETNKLPSRQTRSSTKHLDIVVSEK</sequence>
<protein>
    <submittedName>
        <fullName evidence="2">ABC transporter F family member 4-like</fullName>
    </submittedName>
</protein>
<dbReference type="AlphaFoldDB" id="A0A2Z7A619"/>
<organism evidence="2 3">
    <name type="scientific">Dorcoceras hygrometricum</name>
    <dbReference type="NCBI Taxonomy" id="472368"/>
    <lineage>
        <taxon>Eukaryota</taxon>
        <taxon>Viridiplantae</taxon>
        <taxon>Streptophyta</taxon>
        <taxon>Embryophyta</taxon>
        <taxon>Tracheophyta</taxon>
        <taxon>Spermatophyta</taxon>
        <taxon>Magnoliopsida</taxon>
        <taxon>eudicotyledons</taxon>
        <taxon>Gunneridae</taxon>
        <taxon>Pentapetalae</taxon>
        <taxon>asterids</taxon>
        <taxon>lamiids</taxon>
        <taxon>Lamiales</taxon>
        <taxon>Gesneriaceae</taxon>
        <taxon>Didymocarpoideae</taxon>
        <taxon>Trichosporeae</taxon>
        <taxon>Loxocarpinae</taxon>
        <taxon>Dorcoceras</taxon>
    </lineage>
</organism>
<name>A0A2Z7A619_9LAMI</name>
<feature type="compositionally biased region" description="Polar residues" evidence="1">
    <location>
        <begin position="55"/>
        <end position="68"/>
    </location>
</feature>
<proteinExistence type="predicted"/>
<evidence type="ECO:0000313" key="3">
    <source>
        <dbReference type="Proteomes" id="UP000250235"/>
    </source>
</evidence>
<evidence type="ECO:0000313" key="2">
    <source>
        <dbReference type="EMBL" id="KZV17048.1"/>
    </source>
</evidence>
<dbReference type="EMBL" id="KV018466">
    <property type="protein sequence ID" value="KZV17048.1"/>
    <property type="molecule type" value="Genomic_DNA"/>
</dbReference>